<evidence type="ECO:0000313" key="2">
    <source>
        <dbReference type="EMBL" id="KAJ1367366.1"/>
    </source>
</evidence>
<organism evidence="2 3">
    <name type="scientific">Parelaphostrongylus tenuis</name>
    <name type="common">Meningeal worm</name>
    <dbReference type="NCBI Taxonomy" id="148309"/>
    <lineage>
        <taxon>Eukaryota</taxon>
        <taxon>Metazoa</taxon>
        <taxon>Ecdysozoa</taxon>
        <taxon>Nematoda</taxon>
        <taxon>Chromadorea</taxon>
        <taxon>Rhabditida</taxon>
        <taxon>Rhabditina</taxon>
        <taxon>Rhabditomorpha</taxon>
        <taxon>Strongyloidea</taxon>
        <taxon>Metastrongylidae</taxon>
        <taxon>Parelaphostrongylus</taxon>
    </lineage>
</organism>
<evidence type="ECO:0000256" key="1">
    <source>
        <dbReference type="SAM" id="MobiDB-lite"/>
    </source>
</evidence>
<evidence type="ECO:0000313" key="3">
    <source>
        <dbReference type="Proteomes" id="UP001196413"/>
    </source>
</evidence>
<keyword evidence="3" id="KW-1185">Reference proteome</keyword>
<dbReference type="AlphaFoldDB" id="A0AAD5R0P6"/>
<proteinExistence type="predicted"/>
<dbReference type="EMBL" id="JAHQIW010005872">
    <property type="protein sequence ID" value="KAJ1367366.1"/>
    <property type="molecule type" value="Genomic_DNA"/>
</dbReference>
<sequence>MGCTDEKLGPNSDSESVSSERVIPPNTKTLDFLAHYRPQIDFWDFYERGDECREETKWRIAKMCTKYGGKSYKQK</sequence>
<gene>
    <name evidence="2" type="ORF">KIN20_028266</name>
</gene>
<comment type="caution">
    <text evidence="2">The sequence shown here is derived from an EMBL/GenBank/DDBJ whole genome shotgun (WGS) entry which is preliminary data.</text>
</comment>
<protein>
    <submittedName>
        <fullName evidence="2">Uncharacterized protein</fullName>
    </submittedName>
</protein>
<name>A0AAD5R0P6_PARTN</name>
<accession>A0AAD5R0P6</accession>
<feature type="region of interest" description="Disordered" evidence="1">
    <location>
        <begin position="1"/>
        <end position="21"/>
    </location>
</feature>
<dbReference type="Proteomes" id="UP001196413">
    <property type="component" value="Unassembled WGS sequence"/>
</dbReference>
<reference evidence="2" key="1">
    <citation type="submission" date="2021-06" db="EMBL/GenBank/DDBJ databases">
        <title>Parelaphostrongylus tenuis whole genome reference sequence.</title>
        <authorList>
            <person name="Garwood T.J."/>
            <person name="Larsen P.A."/>
            <person name="Fountain-Jones N.M."/>
            <person name="Garbe J.R."/>
            <person name="Macchietto M.G."/>
            <person name="Kania S.A."/>
            <person name="Gerhold R.W."/>
            <person name="Richards J.E."/>
            <person name="Wolf T.M."/>
        </authorList>
    </citation>
    <scope>NUCLEOTIDE SEQUENCE</scope>
    <source>
        <strain evidence="2">MNPRO001-30</strain>
        <tissue evidence="2">Meninges</tissue>
    </source>
</reference>